<gene>
    <name evidence="1" type="ORF">SAMN02982917_2355</name>
</gene>
<proteinExistence type="predicted"/>
<name>A0A1X7F9S8_9PROT</name>
<reference evidence="1 2" key="1">
    <citation type="submission" date="2017-04" db="EMBL/GenBank/DDBJ databases">
        <authorList>
            <person name="Afonso C.L."/>
            <person name="Miller P.J."/>
            <person name="Scott M.A."/>
            <person name="Spackman E."/>
            <person name="Goraichik I."/>
            <person name="Dimitrov K.M."/>
            <person name="Suarez D.L."/>
            <person name="Swayne D.E."/>
        </authorList>
    </citation>
    <scope>NUCLEOTIDE SEQUENCE [LARGE SCALE GENOMIC DNA]</scope>
    <source>
        <strain evidence="1 2">A2P</strain>
    </source>
</reference>
<evidence type="ECO:0000313" key="2">
    <source>
        <dbReference type="Proteomes" id="UP000192936"/>
    </source>
</evidence>
<evidence type="ECO:0000313" key="1">
    <source>
        <dbReference type="EMBL" id="SMF48021.1"/>
    </source>
</evidence>
<dbReference type="Proteomes" id="UP000192936">
    <property type="component" value="Unassembled WGS sequence"/>
</dbReference>
<dbReference type="AlphaFoldDB" id="A0A1X7F9S8"/>
<dbReference type="EMBL" id="FXAK01000005">
    <property type="protein sequence ID" value="SMF48021.1"/>
    <property type="molecule type" value="Genomic_DNA"/>
</dbReference>
<organism evidence="1 2">
    <name type="scientific">Azospirillum oryzae</name>
    <dbReference type="NCBI Taxonomy" id="286727"/>
    <lineage>
        <taxon>Bacteria</taxon>
        <taxon>Pseudomonadati</taxon>
        <taxon>Pseudomonadota</taxon>
        <taxon>Alphaproteobacteria</taxon>
        <taxon>Rhodospirillales</taxon>
        <taxon>Azospirillaceae</taxon>
        <taxon>Azospirillum</taxon>
    </lineage>
</organism>
<protein>
    <submittedName>
        <fullName evidence="1">Bacteriophage lambda head decoration protein D</fullName>
    </submittedName>
</protein>
<accession>A0A1X7F9S8</accession>
<dbReference type="OrthoDB" id="7306973at2"/>
<sequence>MTTYSSSPFQPGVTSDVFTPDQLIAGRFPLVTDTVTLVSGQNLARGAVLGKITASGKYTLSLSASSDGSQVPSAILADAVDASGGDKLAGVYLAGEFNTNALTIGTGHTAASIKDTLRDAGIYLKTAVSAADPS</sequence>
<dbReference type="RefSeq" id="WP_085085470.1">
    <property type="nucleotide sequence ID" value="NZ_FXAK01000005.1"/>
</dbReference>
<dbReference type="STRING" id="286727.SAMN02982917_2355"/>
<dbReference type="InterPro" id="IPR004195">
    <property type="entry name" value="Head_decoration_D"/>
</dbReference>
<dbReference type="Pfam" id="PF02924">
    <property type="entry name" value="HDPD"/>
    <property type="match status" value="1"/>
</dbReference>
<dbReference type="Gene3D" id="2.40.300.10">
    <property type="entry name" value="Head decoration protein D"/>
    <property type="match status" value="1"/>
</dbReference>